<keyword evidence="1" id="KW-0560">Oxidoreductase</keyword>
<dbReference type="InterPro" id="IPR007814">
    <property type="entry name" value="PaaA_PaaC"/>
</dbReference>
<dbReference type="SUPFAM" id="SSF47240">
    <property type="entry name" value="Ferritin-like"/>
    <property type="match status" value="1"/>
</dbReference>
<dbReference type="FunFam" id="1.20.1260.10:FF:000012">
    <property type="entry name" value="1,2-phenylacetyl-CoA epoxidase, subunit C"/>
    <property type="match status" value="1"/>
</dbReference>
<dbReference type="Gene3D" id="1.20.1260.10">
    <property type="match status" value="1"/>
</dbReference>
<dbReference type="Pfam" id="PF05138">
    <property type="entry name" value="PaaA_PaaC"/>
    <property type="match status" value="1"/>
</dbReference>
<reference evidence="1" key="1">
    <citation type="submission" date="2018-06" db="EMBL/GenBank/DDBJ databases">
        <authorList>
            <person name="Zhirakovskaya E."/>
        </authorList>
    </citation>
    <scope>NUCLEOTIDE SEQUENCE</scope>
</reference>
<dbReference type="InterPro" id="IPR009078">
    <property type="entry name" value="Ferritin-like_SF"/>
</dbReference>
<dbReference type="InterPro" id="IPR012347">
    <property type="entry name" value="Ferritin-like"/>
</dbReference>
<sequence length="249" mass="28437">MSALYNYVLNLADNTLILGQRLSQWCGHGPFLEEDLAMTNTALDLLGQAQMLLNYAAELKNSGETADDLAFLRDAIEFRNVLLVEQPNGDFADTIVRQYFMDVYHVHLYTALSTSSDKQLAAIAEKALKEVNYHLQRSSQWMQRLAHGTDESFMRLQKTINILWHYHHELFEQSDKLTDLVKQNIAPDPQQLYTKWDAEVKGLIATTSLQIPKSGWVATGGLKGHHSEYLGIMLCEMQFLPRAYPNCEW</sequence>
<dbReference type="NCBIfam" id="TIGR02158">
    <property type="entry name" value="PA_CoA_Oxy3"/>
    <property type="match status" value="1"/>
</dbReference>
<dbReference type="GO" id="GO:0097266">
    <property type="term" value="F:phenylacetyl-CoA 1,2-epoxidase activity"/>
    <property type="evidence" value="ECO:0007669"/>
    <property type="project" value="UniProtKB-EC"/>
</dbReference>
<dbReference type="InterPro" id="IPR052703">
    <property type="entry name" value="Aromatic_CoA_ox/epox"/>
</dbReference>
<gene>
    <name evidence="1" type="ORF">MNBD_GAMMA01-158</name>
</gene>
<name>A0A3B0UZC9_9ZZZZ</name>
<dbReference type="GO" id="GO:0005829">
    <property type="term" value="C:cytosol"/>
    <property type="evidence" value="ECO:0007669"/>
    <property type="project" value="TreeGrafter"/>
</dbReference>
<organism evidence="1">
    <name type="scientific">hydrothermal vent metagenome</name>
    <dbReference type="NCBI Taxonomy" id="652676"/>
    <lineage>
        <taxon>unclassified sequences</taxon>
        <taxon>metagenomes</taxon>
        <taxon>ecological metagenomes</taxon>
    </lineage>
</organism>
<dbReference type="EMBL" id="UOEW01000146">
    <property type="protein sequence ID" value="VAW36615.1"/>
    <property type="molecule type" value="Genomic_DNA"/>
</dbReference>
<protein>
    <submittedName>
        <fullName evidence="1">1,2-phenylacetyl-CoA epoxidase, subunit C</fullName>
        <ecNumber evidence="1">1.14.13.149</ecNumber>
    </submittedName>
</protein>
<dbReference type="InterPro" id="IPR011882">
    <property type="entry name" value="PaaC"/>
</dbReference>
<evidence type="ECO:0000313" key="1">
    <source>
        <dbReference type="EMBL" id="VAW36615.1"/>
    </source>
</evidence>
<dbReference type="PANTHER" id="PTHR30458:SF0">
    <property type="entry name" value="1,2-PHENYLACETYL-COA EPOXIDASE, SUBUNIT C"/>
    <property type="match status" value="1"/>
</dbReference>
<dbReference type="GO" id="GO:0010124">
    <property type="term" value="P:phenylacetate catabolic process"/>
    <property type="evidence" value="ECO:0007669"/>
    <property type="project" value="InterPro"/>
</dbReference>
<dbReference type="AlphaFoldDB" id="A0A3B0UZC9"/>
<accession>A0A3B0UZC9</accession>
<dbReference type="PIRSF" id="PIRSF037834">
    <property type="entry name" value="PA_CoA_Oase3"/>
    <property type="match status" value="1"/>
</dbReference>
<dbReference type="EC" id="1.14.13.149" evidence="1"/>
<proteinExistence type="predicted"/>
<dbReference type="PANTHER" id="PTHR30458">
    <property type="entry name" value="PHENYLACETIC ACID DEGRADATION PROTEIN PAA"/>
    <property type="match status" value="1"/>
</dbReference>